<evidence type="ECO:0000256" key="13">
    <source>
        <dbReference type="SAM" id="Phobius"/>
    </source>
</evidence>
<keyword evidence="9 12" id="KW-0503">Monooxygenase</keyword>
<keyword evidence="15" id="KW-1185">Reference proteome</keyword>
<proteinExistence type="inferred from homology"/>
<dbReference type="EMBL" id="JBEDUW010000003">
    <property type="protein sequence ID" value="KAK9941038.1"/>
    <property type="molecule type" value="Genomic_DNA"/>
</dbReference>
<gene>
    <name evidence="14" type="ORF">M0R45_017667</name>
</gene>
<dbReference type="InterPro" id="IPR001128">
    <property type="entry name" value="Cyt_P450"/>
</dbReference>
<dbReference type="PRINTS" id="PR00463">
    <property type="entry name" value="EP450I"/>
</dbReference>
<evidence type="ECO:0000256" key="7">
    <source>
        <dbReference type="ARBA" id="ARBA00023002"/>
    </source>
</evidence>
<evidence type="ECO:0000256" key="1">
    <source>
        <dbReference type="ARBA" id="ARBA00004167"/>
    </source>
</evidence>
<comment type="subcellular location">
    <subcellularLocation>
        <location evidence="1">Membrane</location>
        <topology evidence="1">Single-pass membrane protein</topology>
    </subcellularLocation>
</comment>
<keyword evidence="3 11" id="KW-0349">Heme</keyword>
<dbReference type="AlphaFoldDB" id="A0AAW1XZ12"/>
<keyword evidence="4 13" id="KW-0812">Transmembrane</keyword>
<sequence length="516" mass="57729">MELLHLDAKMLMSLAVLGVIGILINLYHRLVVKPKRLRSLLTRQGISGPLPAFLLGNIKEIRKASPSTIAKAPTCESPTYHNCAAVLFPVFEQWRKQYGEVFVFALGHTQILYVNELKAVKEITTCTSWDFGRPSYQRKEHSALLGHGILTSNGASWAHQRKIIAPELYMEKVKGMINLITESANTLVNSWNSKIEAGQGVADIKIDSDLRSFSGDVISRACFGSSYTKGVQIFAKLRQLQDSMAKKVWLTGIPGLRHLPTKSNRESWALEKEAATLILRIVKQRQAAGFEKDLLQMIVEGAKNSNLSQAATDRFIVDNCKNIYLAGYDTTAVSATWCLVLLASNQEWQQRVRTEVLQVCQGRIPDADMLLKMKQLTMVIHESMRLYPPTTVVSREALKDLKFGDINVPKGVNIWLNMVTLHTDPELWGPDAYKFNPDRFANGISGACKFPYLYMPFGVGPRVCLGQNLAMVELKVLMALMLSNFSFSLSPKYIHKPCLTIVIEPEYGANLVVKKL</sequence>
<keyword evidence="7 12" id="KW-0560">Oxidoreductase</keyword>
<dbReference type="Gene3D" id="1.10.630.10">
    <property type="entry name" value="Cytochrome P450"/>
    <property type="match status" value="1"/>
</dbReference>
<dbReference type="PANTHER" id="PTHR24282:SF196">
    <property type="entry name" value="CYTOCHROME P450 714C2"/>
    <property type="match status" value="1"/>
</dbReference>
<evidence type="ECO:0000256" key="6">
    <source>
        <dbReference type="ARBA" id="ARBA00022989"/>
    </source>
</evidence>
<evidence type="ECO:0000256" key="8">
    <source>
        <dbReference type="ARBA" id="ARBA00023004"/>
    </source>
</evidence>
<dbReference type="GO" id="GO:0016020">
    <property type="term" value="C:membrane"/>
    <property type="evidence" value="ECO:0007669"/>
    <property type="project" value="UniProtKB-SubCell"/>
</dbReference>
<evidence type="ECO:0000256" key="4">
    <source>
        <dbReference type="ARBA" id="ARBA00022692"/>
    </source>
</evidence>
<organism evidence="14 15">
    <name type="scientific">Rubus argutus</name>
    <name type="common">Southern blackberry</name>
    <dbReference type="NCBI Taxonomy" id="59490"/>
    <lineage>
        <taxon>Eukaryota</taxon>
        <taxon>Viridiplantae</taxon>
        <taxon>Streptophyta</taxon>
        <taxon>Embryophyta</taxon>
        <taxon>Tracheophyta</taxon>
        <taxon>Spermatophyta</taxon>
        <taxon>Magnoliopsida</taxon>
        <taxon>eudicotyledons</taxon>
        <taxon>Gunneridae</taxon>
        <taxon>Pentapetalae</taxon>
        <taxon>rosids</taxon>
        <taxon>fabids</taxon>
        <taxon>Rosales</taxon>
        <taxon>Rosaceae</taxon>
        <taxon>Rosoideae</taxon>
        <taxon>Rosoideae incertae sedis</taxon>
        <taxon>Rubus</taxon>
    </lineage>
</organism>
<protein>
    <recommendedName>
        <fullName evidence="16">Cytochrome P450 714C2</fullName>
    </recommendedName>
</protein>
<accession>A0AAW1XZ12</accession>
<dbReference type="InterPro" id="IPR050665">
    <property type="entry name" value="Cytochrome_P450_Monooxygen"/>
</dbReference>
<evidence type="ECO:0000256" key="5">
    <source>
        <dbReference type="ARBA" id="ARBA00022723"/>
    </source>
</evidence>
<evidence type="ECO:0008006" key="16">
    <source>
        <dbReference type="Google" id="ProtNLM"/>
    </source>
</evidence>
<evidence type="ECO:0000256" key="10">
    <source>
        <dbReference type="ARBA" id="ARBA00023136"/>
    </source>
</evidence>
<evidence type="ECO:0000256" key="12">
    <source>
        <dbReference type="RuleBase" id="RU000461"/>
    </source>
</evidence>
<evidence type="ECO:0000256" key="2">
    <source>
        <dbReference type="ARBA" id="ARBA00010617"/>
    </source>
</evidence>
<dbReference type="PANTHER" id="PTHR24282">
    <property type="entry name" value="CYTOCHROME P450 FAMILY MEMBER"/>
    <property type="match status" value="1"/>
</dbReference>
<evidence type="ECO:0000256" key="9">
    <source>
        <dbReference type="ARBA" id="ARBA00023033"/>
    </source>
</evidence>
<dbReference type="PROSITE" id="PS00086">
    <property type="entry name" value="CYTOCHROME_P450"/>
    <property type="match status" value="1"/>
</dbReference>
<dbReference type="GO" id="GO:0016705">
    <property type="term" value="F:oxidoreductase activity, acting on paired donors, with incorporation or reduction of molecular oxygen"/>
    <property type="evidence" value="ECO:0007669"/>
    <property type="project" value="InterPro"/>
</dbReference>
<dbReference type="InterPro" id="IPR036396">
    <property type="entry name" value="Cyt_P450_sf"/>
</dbReference>
<name>A0AAW1XZ12_RUBAR</name>
<evidence type="ECO:0000313" key="15">
    <source>
        <dbReference type="Proteomes" id="UP001457282"/>
    </source>
</evidence>
<dbReference type="GO" id="GO:0020037">
    <property type="term" value="F:heme binding"/>
    <property type="evidence" value="ECO:0007669"/>
    <property type="project" value="InterPro"/>
</dbReference>
<dbReference type="SUPFAM" id="SSF48264">
    <property type="entry name" value="Cytochrome P450"/>
    <property type="match status" value="1"/>
</dbReference>
<keyword evidence="10 13" id="KW-0472">Membrane</keyword>
<dbReference type="Pfam" id="PF00067">
    <property type="entry name" value="p450"/>
    <property type="match status" value="1"/>
</dbReference>
<keyword evidence="6 13" id="KW-1133">Transmembrane helix</keyword>
<comment type="similarity">
    <text evidence="2 12">Belongs to the cytochrome P450 family.</text>
</comment>
<evidence type="ECO:0000256" key="11">
    <source>
        <dbReference type="PIRSR" id="PIRSR602401-1"/>
    </source>
</evidence>
<evidence type="ECO:0000313" key="14">
    <source>
        <dbReference type="EMBL" id="KAK9941038.1"/>
    </source>
</evidence>
<comment type="cofactor">
    <cofactor evidence="11">
        <name>heme</name>
        <dbReference type="ChEBI" id="CHEBI:30413"/>
    </cofactor>
</comment>
<reference evidence="14 15" key="1">
    <citation type="journal article" date="2023" name="G3 (Bethesda)">
        <title>A chromosome-length genome assembly and annotation of blackberry (Rubus argutus, cv. 'Hillquist').</title>
        <authorList>
            <person name="Bruna T."/>
            <person name="Aryal R."/>
            <person name="Dudchenko O."/>
            <person name="Sargent D.J."/>
            <person name="Mead D."/>
            <person name="Buti M."/>
            <person name="Cavallini A."/>
            <person name="Hytonen T."/>
            <person name="Andres J."/>
            <person name="Pham M."/>
            <person name="Weisz D."/>
            <person name="Mascagni F."/>
            <person name="Usai G."/>
            <person name="Natali L."/>
            <person name="Bassil N."/>
            <person name="Fernandez G.E."/>
            <person name="Lomsadze A."/>
            <person name="Armour M."/>
            <person name="Olukolu B."/>
            <person name="Poorten T."/>
            <person name="Britton C."/>
            <person name="Davik J."/>
            <person name="Ashrafi H."/>
            <person name="Aiden E.L."/>
            <person name="Borodovsky M."/>
            <person name="Worthington M."/>
        </authorList>
    </citation>
    <scope>NUCLEOTIDE SEQUENCE [LARGE SCALE GENOMIC DNA]</scope>
    <source>
        <strain evidence="14">PI 553951</strain>
    </source>
</reference>
<feature type="transmembrane region" description="Helical" evidence="13">
    <location>
        <begin position="12"/>
        <end position="32"/>
    </location>
</feature>
<feature type="binding site" description="axial binding residue" evidence="11">
    <location>
        <position position="464"/>
    </location>
    <ligand>
        <name>heme</name>
        <dbReference type="ChEBI" id="CHEBI:30413"/>
    </ligand>
    <ligandPart>
        <name>Fe</name>
        <dbReference type="ChEBI" id="CHEBI:18248"/>
    </ligandPart>
</feature>
<keyword evidence="5 11" id="KW-0479">Metal-binding</keyword>
<dbReference type="InterPro" id="IPR002401">
    <property type="entry name" value="Cyt_P450_E_grp-I"/>
</dbReference>
<dbReference type="Proteomes" id="UP001457282">
    <property type="component" value="Unassembled WGS sequence"/>
</dbReference>
<dbReference type="GO" id="GO:0005506">
    <property type="term" value="F:iron ion binding"/>
    <property type="evidence" value="ECO:0007669"/>
    <property type="project" value="InterPro"/>
</dbReference>
<evidence type="ECO:0000256" key="3">
    <source>
        <dbReference type="ARBA" id="ARBA00022617"/>
    </source>
</evidence>
<keyword evidence="8 11" id="KW-0408">Iron</keyword>
<comment type="caution">
    <text evidence="14">The sequence shown here is derived from an EMBL/GenBank/DDBJ whole genome shotgun (WGS) entry which is preliminary data.</text>
</comment>
<dbReference type="GO" id="GO:0004497">
    <property type="term" value="F:monooxygenase activity"/>
    <property type="evidence" value="ECO:0007669"/>
    <property type="project" value="UniProtKB-KW"/>
</dbReference>
<dbReference type="PRINTS" id="PR00385">
    <property type="entry name" value="P450"/>
</dbReference>
<dbReference type="InterPro" id="IPR017972">
    <property type="entry name" value="Cyt_P450_CS"/>
</dbReference>